<dbReference type="Gene3D" id="3.30.70.360">
    <property type="match status" value="1"/>
</dbReference>
<dbReference type="InterPro" id="IPR036264">
    <property type="entry name" value="Bact_exopeptidase_dim_dom"/>
</dbReference>
<evidence type="ECO:0000256" key="1">
    <source>
        <dbReference type="ARBA" id="ARBA00001947"/>
    </source>
</evidence>
<reference evidence="9" key="1">
    <citation type="journal article" date="2019" name="Int. J. Syst. Evol. Microbiol.">
        <title>The Global Catalogue of Microorganisms (GCM) 10K type strain sequencing project: providing services to taxonomists for standard genome sequencing and annotation.</title>
        <authorList>
            <consortium name="The Broad Institute Genomics Platform"/>
            <consortium name="The Broad Institute Genome Sequencing Center for Infectious Disease"/>
            <person name="Wu L."/>
            <person name="Ma J."/>
        </authorList>
    </citation>
    <scope>NUCLEOTIDE SEQUENCE [LARGE SCALE GENOMIC DNA]</scope>
    <source>
        <strain evidence="9">KCTC 22157</strain>
    </source>
</reference>
<proteinExistence type="inferred from homology"/>
<dbReference type="Pfam" id="PF07687">
    <property type="entry name" value="M20_dimer"/>
    <property type="match status" value="1"/>
</dbReference>
<dbReference type="InterPro" id="IPR001261">
    <property type="entry name" value="ArgE/DapE_CS"/>
</dbReference>
<accession>A0ABQ2WC49</accession>
<comment type="similarity">
    <text evidence="2">Belongs to the peptidase M20A family.</text>
</comment>
<evidence type="ECO:0000313" key="9">
    <source>
        <dbReference type="Proteomes" id="UP000647585"/>
    </source>
</evidence>
<dbReference type="InterPro" id="IPR002933">
    <property type="entry name" value="Peptidase_M20"/>
</dbReference>
<dbReference type="RefSeq" id="WP_193460954.1">
    <property type="nucleotide sequence ID" value="NZ_BMXO01000001.1"/>
</dbReference>
<dbReference type="SUPFAM" id="SSF55031">
    <property type="entry name" value="Bacterial exopeptidase dimerisation domain"/>
    <property type="match status" value="1"/>
</dbReference>
<name>A0ABQ2WC49_9GAMM</name>
<feature type="domain" description="Peptidase M20 dimerisation" evidence="7">
    <location>
        <begin position="188"/>
        <end position="298"/>
    </location>
</feature>
<dbReference type="SUPFAM" id="SSF53187">
    <property type="entry name" value="Zn-dependent exopeptidases"/>
    <property type="match status" value="1"/>
</dbReference>
<keyword evidence="3" id="KW-0479">Metal-binding</keyword>
<evidence type="ECO:0000256" key="2">
    <source>
        <dbReference type="ARBA" id="ARBA00006247"/>
    </source>
</evidence>
<gene>
    <name evidence="8" type="ORF">GCM10007158_06160</name>
</gene>
<dbReference type="InterPro" id="IPR050072">
    <property type="entry name" value="Peptidase_M20A"/>
</dbReference>
<evidence type="ECO:0000313" key="8">
    <source>
        <dbReference type="EMBL" id="GGW47839.1"/>
    </source>
</evidence>
<keyword evidence="4" id="KW-0378">Hydrolase</keyword>
<dbReference type="PROSITE" id="PS00758">
    <property type="entry name" value="ARGE_DAPE_CPG2_1"/>
    <property type="match status" value="1"/>
</dbReference>
<dbReference type="Proteomes" id="UP000647585">
    <property type="component" value="Unassembled WGS sequence"/>
</dbReference>
<protein>
    <submittedName>
        <fullName evidence="8">Succinyl-diaminopimelate desuccinylase</fullName>
    </submittedName>
</protein>
<evidence type="ECO:0000256" key="6">
    <source>
        <dbReference type="ARBA" id="ARBA00023285"/>
    </source>
</evidence>
<sequence>MNHLKHWLEQRADEQVAMLRQLVQVPSDNPPGDGIAHAQCATECLEKLGFEVEQHPVPSALCRQHGLQRVTNLVVRHRFGPGPVVALNAHGDVVPAGGGWSKDPYGGEVDQGWLYGRGAAVSKSDFVTYAYALKALIDTQALETGSVELHFTYDEETGGFTGPAWLLSEGISRPDYAVCAAFSYQVITAHNGCLHLEVVLEGRSAHAAWHHTGSDAIEASLPVLSALYRYRETLAEKVSAYPGVNAPSLVVGTIEGGINTNVVPDRVVMTIDRRIIPEESPDVIEQELRSVIEAAVPESAIRVSIQRRLLAKPFTSTPDSEKVASLFASEAQKVLGVPVGTGAMPLYTDARHYSEAGVPTIMYGAGPKDPLDANGHRADERVPVHLLTDAALVVANSLKRLLA</sequence>
<dbReference type="PANTHER" id="PTHR43808:SF8">
    <property type="entry name" value="PEPTIDASE M20 DIMERISATION DOMAIN-CONTAINING PROTEIN"/>
    <property type="match status" value="1"/>
</dbReference>
<dbReference type="EMBL" id="BMXO01000001">
    <property type="protein sequence ID" value="GGW47839.1"/>
    <property type="molecule type" value="Genomic_DNA"/>
</dbReference>
<comment type="caution">
    <text evidence="8">The sequence shown here is derived from an EMBL/GenBank/DDBJ whole genome shotgun (WGS) entry which is preliminary data.</text>
</comment>
<evidence type="ECO:0000259" key="7">
    <source>
        <dbReference type="Pfam" id="PF07687"/>
    </source>
</evidence>
<dbReference type="Pfam" id="PF01546">
    <property type="entry name" value="Peptidase_M20"/>
    <property type="match status" value="1"/>
</dbReference>
<evidence type="ECO:0000256" key="3">
    <source>
        <dbReference type="ARBA" id="ARBA00022723"/>
    </source>
</evidence>
<organism evidence="8 9">
    <name type="scientific">Halomonas johnsoniae</name>
    <dbReference type="NCBI Taxonomy" id="502832"/>
    <lineage>
        <taxon>Bacteria</taxon>
        <taxon>Pseudomonadati</taxon>
        <taxon>Pseudomonadota</taxon>
        <taxon>Gammaproteobacteria</taxon>
        <taxon>Oceanospirillales</taxon>
        <taxon>Halomonadaceae</taxon>
        <taxon>Halomonas</taxon>
    </lineage>
</organism>
<comment type="cofactor">
    <cofactor evidence="1">
        <name>Zn(2+)</name>
        <dbReference type="ChEBI" id="CHEBI:29105"/>
    </cofactor>
</comment>
<evidence type="ECO:0000256" key="4">
    <source>
        <dbReference type="ARBA" id="ARBA00022801"/>
    </source>
</evidence>
<keyword evidence="6" id="KW-0170">Cobalt</keyword>
<dbReference type="PANTHER" id="PTHR43808">
    <property type="entry name" value="ACETYLORNITHINE DEACETYLASE"/>
    <property type="match status" value="1"/>
</dbReference>
<keyword evidence="9" id="KW-1185">Reference proteome</keyword>
<dbReference type="Gene3D" id="3.40.630.10">
    <property type="entry name" value="Zn peptidases"/>
    <property type="match status" value="2"/>
</dbReference>
<keyword evidence="5" id="KW-0862">Zinc</keyword>
<dbReference type="InterPro" id="IPR011650">
    <property type="entry name" value="Peptidase_M20_dimer"/>
</dbReference>
<evidence type="ECO:0000256" key="5">
    <source>
        <dbReference type="ARBA" id="ARBA00022833"/>
    </source>
</evidence>